<dbReference type="EMBL" id="LAZR01008927">
    <property type="protein sequence ID" value="KKM75708.1"/>
    <property type="molecule type" value="Genomic_DNA"/>
</dbReference>
<reference evidence="1" key="1">
    <citation type="journal article" date="2015" name="Nature">
        <title>Complex archaea that bridge the gap between prokaryotes and eukaryotes.</title>
        <authorList>
            <person name="Spang A."/>
            <person name="Saw J.H."/>
            <person name="Jorgensen S.L."/>
            <person name="Zaremba-Niedzwiedzka K."/>
            <person name="Martijn J."/>
            <person name="Lind A.E."/>
            <person name="van Eijk R."/>
            <person name="Schleper C."/>
            <person name="Guy L."/>
            <person name="Ettema T.J."/>
        </authorList>
    </citation>
    <scope>NUCLEOTIDE SEQUENCE</scope>
</reference>
<sequence>MKGRWQIRSNVKITVRDLEGKVLDVQEFHNLLTTVGLNMIRDVLAADVSDGETKYTAVGSDATVPALADTTLGTETFRKATTSTSKPGTGAFTHVVYIAPAEAVGAIEEIGWFCGAAAGAGADSGILLSRVLFSRVKTNLESIQVERTDTFAEA</sequence>
<dbReference type="AlphaFoldDB" id="A0A0F9K141"/>
<evidence type="ECO:0000313" key="1">
    <source>
        <dbReference type="EMBL" id="KKM75708.1"/>
    </source>
</evidence>
<proteinExistence type="predicted"/>
<comment type="caution">
    <text evidence="1">The sequence shown here is derived from an EMBL/GenBank/DDBJ whole genome shotgun (WGS) entry which is preliminary data.</text>
</comment>
<accession>A0A0F9K141</accession>
<name>A0A0F9K141_9ZZZZ</name>
<protein>
    <submittedName>
        <fullName evidence="1">Uncharacterized protein</fullName>
    </submittedName>
</protein>
<organism evidence="1">
    <name type="scientific">marine sediment metagenome</name>
    <dbReference type="NCBI Taxonomy" id="412755"/>
    <lineage>
        <taxon>unclassified sequences</taxon>
        <taxon>metagenomes</taxon>
        <taxon>ecological metagenomes</taxon>
    </lineage>
</organism>
<gene>
    <name evidence="1" type="ORF">LCGC14_1387540</name>
</gene>